<dbReference type="SUPFAM" id="SSF46689">
    <property type="entry name" value="Homeodomain-like"/>
    <property type="match status" value="1"/>
</dbReference>
<dbReference type="Proteomes" id="UP001601288">
    <property type="component" value="Unassembled WGS sequence"/>
</dbReference>
<evidence type="ECO:0000256" key="1">
    <source>
        <dbReference type="ARBA" id="ARBA00023015"/>
    </source>
</evidence>
<organism evidence="6 7">
    <name type="scientific">Streptomyces massasporeus</name>
    <dbReference type="NCBI Taxonomy" id="67324"/>
    <lineage>
        <taxon>Bacteria</taxon>
        <taxon>Bacillati</taxon>
        <taxon>Actinomycetota</taxon>
        <taxon>Actinomycetes</taxon>
        <taxon>Kitasatosporales</taxon>
        <taxon>Streptomycetaceae</taxon>
        <taxon>Streptomyces</taxon>
    </lineage>
</organism>
<evidence type="ECO:0000259" key="5">
    <source>
        <dbReference type="PROSITE" id="PS50977"/>
    </source>
</evidence>
<keyword evidence="7" id="KW-1185">Reference proteome</keyword>
<dbReference type="SUPFAM" id="SSF48498">
    <property type="entry name" value="Tetracyclin repressor-like, C-terminal domain"/>
    <property type="match status" value="1"/>
</dbReference>
<dbReference type="PANTHER" id="PTHR30055:SF234">
    <property type="entry name" value="HTH-TYPE TRANSCRIPTIONAL REGULATOR BETI"/>
    <property type="match status" value="1"/>
</dbReference>
<dbReference type="EMBL" id="JBIAFP010000016">
    <property type="protein sequence ID" value="MFE9228061.1"/>
    <property type="molecule type" value="Genomic_DNA"/>
</dbReference>
<evidence type="ECO:0000256" key="3">
    <source>
        <dbReference type="ARBA" id="ARBA00023163"/>
    </source>
</evidence>
<keyword evidence="2 4" id="KW-0238">DNA-binding</keyword>
<name>A0ABW6LI05_9ACTN</name>
<dbReference type="InterPro" id="IPR009057">
    <property type="entry name" value="Homeodomain-like_sf"/>
</dbReference>
<keyword evidence="1" id="KW-0805">Transcription regulation</keyword>
<dbReference type="Pfam" id="PF00440">
    <property type="entry name" value="TetR_N"/>
    <property type="match status" value="1"/>
</dbReference>
<keyword evidence="3" id="KW-0804">Transcription</keyword>
<dbReference type="Gene3D" id="1.10.357.10">
    <property type="entry name" value="Tetracycline Repressor, domain 2"/>
    <property type="match status" value="1"/>
</dbReference>
<feature type="domain" description="HTH tetR-type" evidence="5">
    <location>
        <begin position="11"/>
        <end position="71"/>
    </location>
</feature>
<evidence type="ECO:0000256" key="2">
    <source>
        <dbReference type="ARBA" id="ARBA00023125"/>
    </source>
</evidence>
<dbReference type="PANTHER" id="PTHR30055">
    <property type="entry name" value="HTH-TYPE TRANSCRIPTIONAL REGULATOR RUTR"/>
    <property type="match status" value="1"/>
</dbReference>
<protein>
    <submittedName>
        <fullName evidence="6">TetR/AcrR family transcriptional regulator</fullName>
    </submittedName>
</protein>
<dbReference type="Pfam" id="PF17940">
    <property type="entry name" value="TetR_C_31"/>
    <property type="match status" value="1"/>
</dbReference>
<comment type="caution">
    <text evidence="6">The sequence shown here is derived from an EMBL/GenBank/DDBJ whole genome shotgun (WGS) entry which is preliminary data.</text>
</comment>
<dbReference type="PRINTS" id="PR00455">
    <property type="entry name" value="HTHTETR"/>
</dbReference>
<dbReference type="InterPro" id="IPR050109">
    <property type="entry name" value="HTH-type_TetR-like_transc_reg"/>
</dbReference>
<dbReference type="PROSITE" id="PS50977">
    <property type="entry name" value="HTH_TETR_2"/>
    <property type="match status" value="1"/>
</dbReference>
<dbReference type="InterPro" id="IPR036271">
    <property type="entry name" value="Tet_transcr_reg_TetR-rel_C_sf"/>
</dbReference>
<evidence type="ECO:0000256" key="4">
    <source>
        <dbReference type="PROSITE-ProRule" id="PRU00335"/>
    </source>
</evidence>
<feature type="DNA-binding region" description="H-T-H motif" evidence="4">
    <location>
        <begin position="34"/>
        <end position="53"/>
    </location>
</feature>
<dbReference type="InterPro" id="IPR001647">
    <property type="entry name" value="HTH_TetR"/>
</dbReference>
<gene>
    <name evidence="6" type="ORF">ACFYM3_26190</name>
</gene>
<evidence type="ECO:0000313" key="7">
    <source>
        <dbReference type="Proteomes" id="UP001601288"/>
    </source>
</evidence>
<dbReference type="RefSeq" id="WP_358287822.1">
    <property type="nucleotide sequence ID" value="NZ_JBEYGJ010000032.1"/>
</dbReference>
<reference evidence="6 7" key="1">
    <citation type="submission" date="2024-10" db="EMBL/GenBank/DDBJ databases">
        <title>The Natural Products Discovery Center: Release of the First 8490 Sequenced Strains for Exploring Actinobacteria Biosynthetic Diversity.</title>
        <authorList>
            <person name="Kalkreuter E."/>
            <person name="Kautsar S.A."/>
            <person name="Yang D."/>
            <person name="Bader C.D."/>
            <person name="Teijaro C.N."/>
            <person name="Fluegel L."/>
            <person name="Davis C.M."/>
            <person name="Simpson J.R."/>
            <person name="Lauterbach L."/>
            <person name="Steele A.D."/>
            <person name="Gui C."/>
            <person name="Meng S."/>
            <person name="Li G."/>
            <person name="Viehrig K."/>
            <person name="Ye F."/>
            <person name="Su P."/>
            <person name="Kiefer A.F."/>
            <person name="Nichols A."/>
            <person name="Cepeda A.J."/>
            <person name="Yan W."/>
            <person name="Fan B."/>
            <person name="Jiang Y."/>
            <person name="Adhikari A."/>
            <person name="Zheng C.-J."/>
            <person name="Schuster L."/>
            <person name="Cowan T.M."/>
            <person name="Smanski M.J."/>
            <person name="Chevrette M.G."/>
            <person name="De Carvalho L.P.S."/>
            <person name="Shen B."/>
        </authorList>
    </citation>
    <scope>NUCLEOTIDE SEQUENCE [LARGE SCALE GENOMIC DNA]</scope>
    <source>
        <strain evidence="6 7">NPDC007066</strain>
    </source>
</reference>
<evidence type="ECO:0000313" key="6">
    <source>
        <dbReference type="EMBL" id="MFE9228061.1"/>
    </source>
</evidence>
<sequence length="194" mass="20680">MPGPTNAERGRNVRARLLAAAKELIGEVGWNAVSTRVLAERAGVRSGLVHYHFESLQALLRQAALDEMSHMLDATASLLVGAASAAEGVEAVLYELDRYNGTDPASLLFTEAYLAATRDALLHERMSGLMTGFRTSLAAALARSGHRAPEDAASVIMAVFDGFVLHKGLDPELSAARVAPLLRRLTSTDRNGAD</sequence>
<proteinExistence type="predicted"/>
<dbReference type="InterPro" id="IPR041583">
    <property type="entry name" value="TetR_C_31"/>
</dbReference>
<accession>A0ABW6LI05</accession>